<comment type="caution">
    <text evidence="1">The sequence shown here is derived from an EMBL/GenBank/DDBJ whole genome shotgun (WGS) entry which is preliminary data.</text>
</comment>
<evidence type="ECO:0000313" key="1">
    <source>
        <dbReference type="EMBL" id="RVW51797.1"/>
    </source>
</evidence>
<evidence type="ECO:0000313" key="2">
    <source>
        <dbReference type="Proteomes" id="UP000288805"/>
    </source>
</evidence>
<gene>
    <name evidence="1" type="ORF">CK203_066789</name>
</gene>
<organism evidence="1 2">
    <name type="scientific">Vitis vinifera</name>
    <name type="common">Grape</name>
    <dbReference type="NCBI Taxonomy" id="29760"/>
    <lineage>
        <taxon>Eukaryota</taxon>
        <taxon>Viridiplantae</taxon>
        <taxon>Streptophyta</taxon>
        <taxon>Embryophyta</taxon>
        <taxon>Tracheophyta</taxon>
        <taxon>Spermatophyta</taxon>
        <taxon>Magnoliopsida</taxon>
        <taxon>eudicotyledons</taxon>
        <taxon>Gunneridae</taxon>
        <taxon>Pentapetalae</taxon>
        <taxon>rosids</taxon>
        <taxon>Vitales</taxon>
        <taxon>Vitaceae</taxon>
        <taxon>Viteae</taxon>
        <taxon>Vitis</taxon>
    </lineage>
</organism>
<dbReference type="EMBL" id="QGNW01001179">
    <property type="protein sequence ID" value="RVW51797.1"/>
    <property type="molecule type" value="Genomic_DNA"/>
</dbReference>
<accession>A0A438EVR0</accession>
<protein>
    <submittedName>
        <fullName evidence="1">Uncharacterized protein</fullName>
    </submittedName>
</protein>
<dbReference type="Proteomes" id="UP000288805">
    <property type="component" value="Unassembled WGS sequence"/>
</dbReference>
<dbReference type="AlphaFoldDB" id="A0A438EVR0"/>
<name>A0A438EVR0_VITVI</name>
<reference evidence="1 2" key="1">
    <citation type="journal article" date="2018" name="PLoS Genet.">
        <title>Population sequencing reveals clonal diversity and ancestral inbreeding in the grapevine cultivar Chardonnay.</title>
        <authorList>
            <person name="Roach M.J."/>
            <person name="Johnson D.L."/>
            <person name="Bohlmann J."/>
            <person name="van Vuuren H.J."/>
            <person name="Jones S.J."/>
            <person name="Pretorius I.S."/>
            <person name="Schmidt S.A."/>
            <person name="Borneman A.R."/>
        </authorList>
    </citation>
    <scope>NUCLEOTIDE SEQUENCE [LARGE SCALE GENOMIC DNA]</scope>
    <source>
        <strain evidence="2">cv. Chardonnay</strain>
        <tissue evidence="1">Leaf</tissue>
    </source>
</reference>
<sequence>MRSELRYEIGKVTVVIRAQLEAAKYDVIKYYIDLRNAVLSGQLQKQLDPIATFCIWGSQITTHVDGCIAPSFMFCSQCQARLLDFAPTWWKRMEMDIMV</sequence>
<proteinExistence type="predicted"/>